<keyword evidence="3" id="KW-1185">Reference proteome</keyword>
<dbReference type="InterPro" id="IPR026913">
    <property type="entry name" value="METTL24"/>
</dbReference>
<dbReference type="EMBL" id="KQ965739">
    <property type="protein sequence ID" value="KXS19230.1"/>
    <property type="molecule type" value="Genomic_DNA"/>
</dbReference>
<dbReference type="Proteomes" id="UP000070544">
    <property type="component" value="Unassembled WGS sequence"/>
</dbReference>
<dbReference type="Pfam" id="PF13383">
    <property type="entry name" value="Methyltransf_22"/>
    <property type="match status" value="1"/>
</dbReference>
<name>A0A139AR54_GONPJ</name>
<dbReference type="PANTHER" id="PTHR32026:SF10">
    <property type="entry name" value="METHYLTRANSFERASE-LIKE PROTEIN 24-RELATED"/>
    <property type="match status" value="1"/>
</dbReference>
<reference evidence="2 3" key="1">
    <citation type="journal article" date="2015" name="Genome Biol. Evol.">
        <title>Phylogenomic analyses indicate that early fungi evolved digesting cell walls of algal ancestors of land plants.</title>
        <authorList>
            <person name="Chang Y."/>
            <person name="Wang S."/>
            <person name="Sekimoto S."/>
            <person name="Aerts A.L."/>
            <person name="Choi C."/>
            <person name="Clum A."/>
            <person name="LaButti K.M."/>
            <person name="Lindquist E.A."/>
            <person name="Yee Ngan C."/>
            <person name="Ohm R.A."/>
            <person name="Salamov A.A."/>
            <person name="Grigoriev I.V."/>
            <person name="Spatafora J.W."/>
            <person name="Berbee M.L."/>
        </authorList>
    </citation>
    <scope>NUCLEOTIDE SEQUENCE [LARGE SCALE GENOMIC DNA]</scope>
    <source>
        <strain evidence="2 3">JEL478</strain>
    </source>
</reference>
<gene>
    <name evidence="2" type="ORF">M427DRAFT_472148</name>
</gene>
<dbReference type="AlphaFoldDB" id="A0A139AR54"/>
<accession>A0A139AR54</accession>
<sequence>MTVASWIPQAQRISLPYVASGALILLLFGVASNHLSRFSDALPQPRELRGESTIVRFSDINCSWASDARSPACRKAAKEAIRRAGHRIRVLNRLEGTDEEEYQNLSLCKLTEPGESTWSVHKICDYPPQQHGECTFYSFGISTEYAFDRDLATRWGCSGYAFDPSTDHRSTLTDRVLFFQIGATTLSESQSEKYNWGKPWFVSSVPEIQKFFKHDQIDVLKMDCEGCEYALARDVAEHNPSFFHNVRQFTIEIHISKVWIKDSEHVHNLGLLFLQLEDAGLELMDADLEPCWTGHEAAGCDEEMVELGFPCKQLIMCQNYIFARKDERGTKWGKIR</sequence>
<proteinExistence type="predicted"/>
<dbReference type="OMA" id="ISTEYAF"/>
<protein>
    <recommendedName>
        <fullName evidence="1">Methyltransferase domain-containing protein</fullName>
    </recommendedName>
</protein>
<organism evidence="2 3">
    <name type="scientific">Gonapodya prolifera (strain JEL478)</name>
    <name type="common">Monoblepharis prolifera</name>
    <dbReference type="NCBI Taxonomy" id="1344416"/>
    <lineage>
        <taxon>Eukaryota</taxon>
        <taxon>Fungi</taxon>
        <taxon>Fungi incertae sedis</taxon>
        <taxon>Chytridiomycota</taxon>
        <taxon>Chytridiomycota incertae sedis</taxon>
        <taxon>Monoblepharidomycetes</taxon>
        <taxon>Monoblepharidales</taxon>
        <taxon>Gonapodyaceae</taxon>
        <taxon>Gonapodya</taxon>
    </lineage>
</organism>
<evidence type="ECO:0000259" key="1">
    <source>
        <dbReference type="Pfam" id="PF13383"/>
    </source>
</evidence>
<dbReference type="OrthoDB" id="10006218at2759"/>
<dbReference type="PANTHER" id="PTHR32026">
    <property type="entry name" value="METHYLTRANSFERASE-LIKE PROTEIN 24"/>
    <property type="match status" value="1"/>
</dbReference>
<feature type="domain" description="Methyltransferase" evidence="1">
    <location>
        <begin position="123"/>
        <end position="254"/>
    </location>
</feature>
<evidence type="ECO:0000313" key="3">
    <source>
        <dbReference type="Proteomes" id="UP000070544"/>
    </source>
</evidence>
<dbReference type="InterPro" id="IPR025714">
    <property type="entry name" value="Methyltranfer_dom"/>
</dbReference>
<evidence type="ECO:0000313" key="2">
    <source>
        <dbReference type="EMBL" id="KXS19230.1"/>
    </source>
</evidence>